<dbReference type="Proteomes" id="UP000016860">
    <property type="component" value="Unassembled WGS sequence"/>
</dbReference>
<evidence type="ECO:0000256" key="1">
    <source>
        <dbReference type="SAM" id="MobiDB-lite"/>
    </source>
</evidence>
<dbReference type="EMBL" id="ATAY01000063">
    <property type="protein sequence ID" value="EPR10527.1"/>
    <property type="molecule type" value="Genomic_DNA"/>
</dbReference>
<dbReference type="OrthoDB" id="6636741at2"/>
<protein>
    <recommendedName>
        <fullName evidence="4">HNH endonuclease</fullName>
    </recommendedName>
</protein>
<name>U4QZU1_9FIRM</name>
<dbReference type="PATRIC" id="fig|1330534.3.peg.2600"/>
<proteinExistence type="predicted"/>
<gene>
    <name evidence="2" type="ORF">L323_13125</name>
</gene>
<feature type="region of interest" description="Disordered" evidence="1">
    <location>
        <begin position="1"/>
        <end position="22"/>
    </location>
</feature>
<dbReference type="AlphaFoldDB" id="U4QZU1"/>
<sequence length="71" mass="7836">MSSRYKKANGQDSVPKEKDVDHTVDLQLGGADDILNMNPLNSSVNRSLGSQIQNKIKNDPIGTKYGKYTIK</sequence>
<evidence type="ECO:0000313" key="2">
    <source>
        <dbReference type="EMBL" id="EPR10527.1"/>
    </source>
</evidence>
<evidence type="ECO:0008006" key="4">
    <source>
        <dbReference type="Google" id="ProtNLM"/>
    </source>
</evidence>
<accession>U4QZU1</accession>
<evidence type="ECO:0000313" key="3">
    <source>
        <dbReference type="Proteomes" id="UP000016860"/>
    </source>
</evidence>
<dbReference type="RefSeq" id="WP_020816099.1">
    <property type="nucleotide sequence ID" value="NZ_ATAY01000063.1"/>
</dbReference>
<organism evidence="2 3">
    <name type="scientific">Ruminiclostridium papyrosolvens C7</name>
    <dbReference type="NCBI Taxonomy" id="1330534"/>
    <lineage>
        <taxon>Bacteria</taxon>
        <taxon>Bacillati</taxon>
        <taxon>Bacillota</taxon>
        <taxon>Clostridia</taxon>
        <taxon>Eubacteriales</taxon>
        <taxon>Oscillospiraceae</taxon>
        <taxon>Ruminiclostridium</taxon>
    </lineage>
</organism>
<comment type="caution">
    <text evidence="2">The sequence shown here is derived from an EMBL/GenBank/DDBJ whole genome shotgun (WGS) entry which is preliminary data.</text>
</comment>
<reference evidence="2 3" key="1">
    <citation type="journal article" date="2013" name="Genome Announc.">
        <title>Draft Genome Sequence of the Cellulolytic Bacterium Clostridium papyrosolvens C7 (ATCC 700395).</title>
        <authorList>
            <person name="Zepeda V."/>
            <person name="Dassa B."/>
            <person name="Borovok I."/>
            <person name="Lamed R."/>
            <person name="Bayer E.A."/>
            <person name="Cate J.H."/>
        </authorList>
    </citation>
    <scope>NUCLEOTIDE SEQUENCE [LARGE SCALE GENOMIC DNA]</scope>
    <source>
        <strain evidence="2 3">C7</strain>
    </source>
</reference>